<dbReference type="Proteomes" id="UP000252357">
    <property type="component" value="Unassembled WGS sequence"/>
</dbReference>
<keyword evidence="4" id="KW-1185">Reference proteome</keyword>
<keyword evidence="3" id="KW-0969">Cilium</keyword>
<feature type="region of interest" description="Disordered" evidence="1">
    <location>
        <begin position="1"/>
        <end position="96"/>
    </location>
</feature>
<dbReference type="Pfam" id="PF02120">
    <property type="entry name" value="Flg_hook"/>
    <property type="match status" value="1"/>
</dbReference>
<dbReference type="AlphaFoldDB" id="A0A368L409"/>
<gene>
    <name evidence="3" type="ORF">DU000_05730</name>
</gene>
<evidence type="ECO:0000259" key="2">
    <source>
        <dbReference type="Pfam" id="PF02120"/>
    </source>
</evidence>
<keyword evidence="3" id="KW-0966">Cell projection</keyword>
<dbReference type="InterPro" id="IPR021136">
    <property type="entry name" value="Flagellar_hook_control-like_C"/>
</dbReference>
<dbReference type="CDD" id="cd17470">
    <property type="entry name" value="T3SS_Flik_C"/>
    <property type="match status" value="1"/>
</dbReference>
<protein>
    <submittedName>
        <fullName evidence="3">Flagellar hook-length control protein FliK</fullName>
    </submittedName>
</protein>
<accession>A0A368L409</accession>
<feature type="domain" description="Flagellar hook-length control protein-like C-terminal" evidence="2">
    <location>
        <begin position="314"/>
        <end position="390"/>
    </location>
</feature>
<feature type="compositionally biased region" description="Polar residues" evidence="1">
    <location>
        <begin position="78"/>
        <end position="89"/>
    </location>
</feature>
<keyword evidence="3" id="KW-0282">Flagellum</keyword>
<dbReference type="Gene3D" id="3.30.750.140">
    <property type="match status" value="1"/>
</dbReference>
<name>A0A368L409_9BURK</name>
<dbReference type="InterPro" id="IPR038610">
    <property type="entry name" value="FliK-like_C_sf"/>
</dbReference>
<proteinExistence type="predicted"/>
<sequence>MAASLLDKVSSPANLMGNSKGASPSTDSPTSESFSQVFQQTQQPAPSQQSDAPARDVSGPSTAQLKGEARDLNPNKRGAQQNTNASTSPSEERGQAPTQEQLMGMAPIGKSAQLEKVAIDLNQLLGLAEETPRQTDTGESVNNEAFTSALAPGGAATALMAALSPQTVSPTSLTVSTDKAATDTLTAERGNLRPTVSTTLDFAKVKTDPAANLTLTPESGLAFRLEPQGKTETLTNLGALSELGNSGKPVIESAAPSNNGTASTVNPAALNPALAAQANAPQQGSTPQLAHYSISHPVYSPQFANEAAQTLHVAINTKIQQAEIAVNPPDMGPIRIQIQVNGNDVNLTIAVQQVEARQAIEDSLPKLRELLGQNGMDLGQTALQQQTAGQYRQDNQQPQSGNGWRNATAEDSAIAPVAGTLLTQRSSNRMLDLFA</sequence>
<feature type="compositionally biased region" description="Polar residues" evidence="1">
    <location>
        <begin position="392"/>
        <end position="405"/>
    </location>
</feature>
<evidence type="ECO:0000313" key="4">
    <source>
        <dbReference type="Proteomes" id="UP000252357"/>
    </source>
</evidence>
<dbReference type="PANTHER" id="PTHR37533:SF2">
    <property type="entry name" value="FLAGELLAR HOOK-LENGTH CONTROL PROTEIN"/>
    <property type="match status" value="1"/>
</dbReference>
<dbReference type="PANTHER" id="PTHR37533">
    <property type="entry name" value="FLAGELLAR HOOK-LENGTH CONTROL PROTEIN"/>
    <property type="match status" value="1"/>
</dbReference>
<feature type="compositionally biased region" description="Polar residues" evidence="1">
    <location>
        <begin position="11"/>
        <end position="29"/>
    </location>
</feature>
<evidence type="ECO:0000313" key="3">
    <source>
        <dbReference type="EMBL" id="RCS58321.1"/>
    </source>
</evidence>
<dbReference type="EMBL" id="QPGB01000002">
    <property type="protein sequence ID" value="RCS58321.1"/>
    <property type="molecule type" value="Genomic_DNA"/>
</dbReference>
<feature type="region of interest" description="Disordered" evidence="1">
    <location>
        <begin position="385"/>
        <end position="407"/>
    </location>
</feature>
<organism evidence="3 4">
    <name type="scientific">Parvibium lacunae</name>
    <dbReference type="NCBI Taxonomy" id="1888893"/>
    <lineage>
        <taxon>Bacteria</taxon>
        <taxon>Pseudomonadati</taxon>
        <taxon>Pseudomonadota</taxon>
        <taxon>Betaproteobacteria</taxon>
        <taxon>Burkholderiales</taxon>
        <taxon>Alcaligenaceae</taxon>
        <taxon>Parvibium</taxon>
    </lineage>
</organism>
<evidence type="ECO:0000256" key="1">
    <source>
        <dbReference type="SAM" id="MobiDB-lite"/>
    </source>
</evidence>
<dbReference type="OrthoDB" id="8596319at2"/>
<reference evidence="3 4" key="1">
    <citation type="journal article" date="2018" name="Int. J. Syst. Evol. Microbiol.">
        <title>Parvibium lacunae gen. nov., sp. nov., a new member of the family Alcaligenaceae isolated from a freshwater pond.</title>
        <authorList>
            <person name="Chen W.M."/>
            <person name="Xie P.B."/>
            <person name="Hsu M.Y."/>
            <person name="Sheu S.Y."/>
        </authorList>
    </citation>
    <scope>NUCLEOTIDE SEQUENCE [LARGE SCALE GENOMIC DNA]</scope>
    <source>
        <strain evidence="3 4">KMB9</strain>
    </source>
</reference>
<dbReference type="InterPro" id="IPR052563">
    <property type="entry name" value="FliK"/>
</dbReference>
<feature type="compositionally biased region" description="Low complexity" evidence="1">
    <location>
        <begin position="30"/>
        <end position="50"/>
    </location>
</feature>
<comment type="caution">
    <text evidence="3">The sequence shown here is derived from an EMBL/GenBank/DDBJ whole genome shotgun (WGS) entry which is preliminary data.</text>
</comment>